<sequence>MEEHIMKISNLCRLCRKKITTNDSYSDVKTCIEFKDKILFLFSYDISQDNLCQHPNKLCHNCSVKMSKVNFNGQFLKTEIAEFEKHDESCTLCRIHRLKEHKFSMKKSKGFNLETIIDIARENGFILLDFTPEKEAKIALFNNESAVTFLISQLVTLGNLAFRKNNISHLQDVF</sequence>
<reference evidence="2" key="1">
    <citation type="submission" date="2021-01" db="UniProtKB">
        <authorList>
            <consortium name="EnsemblMetazoa"/>
        </authorList>
    </citation>
    <scope>IDENTIFICATION</scope>
</reference>
<protein>
    <recommendedName>
        <fullName evidence="1">RAG1 importin-binding domain-containing protein</fullName>
    </recommendedName>
</protein>
<evidence type="ECO:0000313" key="3">
    <source>
        <dbReference type="Proteomes" id="UP000594262"/>
    </source>
</evidence>
<dbReference type="OrthoDB" id="6270329at2759"/>
<dbReference type="Proteomes" id="UP000594262">
    <property type="component" value="Unplaced"/>
</dbReference>
<dbReference type="EnsemblMetazoa" id="CLYHEMT012011.1">
    <property type="protein sequence ID" value="CLYHEMP012011.1"/>
    <property type="gene ID" value="CLYHEMG012011"/>
</dbReference>
<organism evidence="2 3">
    <name type="scientific">Clytia hemisphaerica</name>
    <dbReference type="NCBI Taxonomy" id="252671"/>
    <lineage>
        <taxon>Eukaryota</taxon>
        <taxon>Metazoa</taxon>
        <taxon>Cnidaria</taxon>
        <taxon>Hydrozoa</taxon>
        <taxon>Hydroidolina</taxon>
        <taxon>Leptothecata</taxon>
        <taxon>Obeliida</taxon>
        <taxon>Clytiidae</taxon>
        <taxon>Clytia</taxon>
    </lineage>
</organism>
<keyword evidence="3" id="KW-1185">Reference proteome</keyword>
<proteinExistence type="predicted"/>
<dbReference type="InterPro" id="IPR035714">
    <property type="entry name" value="RAG1_imp-bd"/>
</dbReference>
<dbReference type="Pfam" id="PF12560">
    <property type="entry name" value="RAG1_imp_bd"/>
    <property type="match status" value="1"/>
</dbReference>
<accession>A0A7M5WSY0</accession>
<evidence type="ECO:0000313" key="2">
    <source>
        <dbReference type="EnsemblMetazoa" id="CLYHEMP012011.1"/>
    </source>
</evidence>
<name>A0A7M5WSY0_9CNID</name>
<dbReference type="AlphaFoldDB" id="A0A7M5WSY0"/>
<feature type="domain" description="RAG1 importin-binding" evidence="1">
    <location>
        <begin position="36"/>
        <end position="99"/>
    </location>
</feature>
<evidence type="ECO:0000259" key="1">
    <source>
        <dbReference type="Pfam" id="PF12560"/>
    </source>
</evidence>